<gene>
    <name evidence="8" type="ORF">AX660_13060</name>
</gene>
<keyword evidence="5" id="KW-0804">Transcription</keyword>
<evidence type="ECO:0000256" key="2">
    <source>
        <dbReference type="ARBA" id="ARBA00023012"/>
    </source>
</evidence>
<keyword evidence="2" id="KW-0902">Two-component regulatory system</keyword>
<dbReference type="RefSeq" id="WP_068376112.1">
    <property type="nucleotide sequence ID" value="NZ_LSNE01000005.1"/>
</dbReference>
<dbReference type="OrthoDB" id="9802426at2"/>
<dbReference type="Pfam" id="PF02954">
    <property type="entry name" value="HTH_8"/>
    <property type="match status" value="1"/>
</dbReference>
<evidence type="ECO:0000313" key="8">
    <source>
        <dbReference type="EMBL" id="KXI29087.1"/>
    </source>
</evidence>
<dbReference type="InterPro" id="IPR039420">
    <property type="entry name" value="WalR-like"/>
</dbReference>
<dbReference type="Pfam" id="PF00072">
    <property type="entry name" value="Response_reg"/>
    <property type="match status" value="1"/>
</dbReference>
<name>A0A136A1L4_9ALTE</name>
<dbReference type="EMBL" id="LSNE01000005">
    <property type="protein sequence ID" value="KXI29087.1"/>
    <property type="molecule type" value="Genomic_DNA"/>
</dbReference>
<comment type="caution">
    <text evidence="8">The sequence shown here is derived from an EMBL/GenBank/DDBJ whole genome shotgun (WGS) entry which is preliminary data.</text>
</comment>
<dbReference type="GO" id="GO:0000156">
    <property type="term" value="F:phosphorelay response regulator activity"/>
    <property type="evidence" value="ECO:0007669"/>
    <property type="project" value="TreeGrafter"/>
</dbReference>
<dbReference type="STRING" id="1799789.AX660_13060"/>
<dbReference type="Proteomes" id="UP000070299">
    <property type="component" value="Unassembled WGS sequence"/>
</dbReference>
<keyword evidence="1 6" id="KW-0597">Phosphoprotein</keyword>
<evidence type="ECO:0000256" key="1">
    <source>
        <dbReference type="ARBA" id="ARBA00022553"/>
    </source>
</evidence>
<evidence type="ECO:0000256" key="6">
    <source>
        <dbReference type="PROSITE-ProRule" id="PRU00169"/>
    </source>
</evidence>
<accession>A0A136A1L4</accession>
<feature type="modified residue" description="4-aspartylphosphate" evidence="6">
    <location>
        <position position="58"/>
    </location>
</feature>
<organism evidence="8 9">
    <name type="scientific">Paraglaciecola hydrolytica</name>
    <dbReference type="NCBI Taxonomy" id="1799789"/>
    <lineage>
        <taxon>Bacteria</taxon>
        <taxon>Pseudomonadati</taxon>
        <taxon>Pseudomonadota</taxon>
        <taxon>Gammaproteobacteria</taxon>
        <taxon>Alteromonadales</taxon>
        <taxon>Alteromonadaceae</taxon>
        <taxon>Paraglaciecola</taxon>
    </lineage>
</organism>
<dbReference type="GO" id="GO:0000976">
    <property type="term" value="F:transcription cis-regulatory region binding"/>
    <property type="evidence" value="ECO:0007669"/>
    <property type="project" value="TreeGrafter"/>
</dbReference>
<evidence type="ECO:0000313" key="9">
    <source>
        <dbReference type="Proteomes" id="UP000070299"/>
    </source>
</evidence>
<dbReference type="GO" id="GO:0005829">
    <property type="term" value="C:cytosol"/>
    <property type="evidence" value="ECO:0007669"/>
    <property type="project" value="TreeGrafter"/>
</dbReference>
<dbReference type="PANTHER" id="PTHR48111:SF1">
    <property type="entry name" value="TWO-COMPONENT RESPONSE REGULATOR ORR33"/>
    <property type="match status" value="1"/>
</dbReference>
<evidence type="ECO:0000256" key="3">
    <source>
        <dbReference type="ARBA" id="ARBA00023015"/>
    </source>
</evidence>
<dbReference type="Gene3D" id="1.10.10.60">
    <property type="entry name" value="Homeodomain-like"/>
    <property type="match status" value="1"/>
</dbReference>
<evidence type="ECO:0000259" key="7">
    <source>
        <dbReference type="PROSITE" id="PS50110"/>
    </source>
</evidence>
<dbReference type="InterPro" id="IPR001789">
    <property type="entry name" value="Sig_transdc_resp-reg_receiver"/>
</dbReference>
<dbReference type="InterPro" id="IPR002197">
    <property type="entry name" value="HTH_Fis"/>
</dbReference>
<reference evidence="9" key="1">
    <citation type="submission" date="2016-02" db="EMBL/GenBank/DDBJ databases">
        <authorList>
            <person name="Schultz-Johansen M."/>
            <person name="Glaring M.A."/>
            <person name="Bech P.K."/>
            <person name="Stougaard P."/>
        </authorList>
    </citation>
    <scope>NUCLEOTIDE SEQUENCE [LARGE SCALE GENOMIC DNA]</scope>
    <source>
        <strain evidence="9">S66</strain>
    </source>
</reference>
<feature type="domain" description="Response regulatory" evidence="7">
    <location>
        <begin position="9"/>
        <end position="123"/>
    </location>
</feature>
<evidence type="ECO:0000256" key="4">
    <source>
        <dbReference type="ARBA" id="ARBA00023125"/>
    </source>
</evidence>
<keyword evidence="3" id="KW-0805">Transcription regulation</keyword>
<evidence type="ECO:0000256" key="5">
    <source>
        <dbReference type="ARBA" id="ARBA00023163"/>
    </source>
</evidence>
<dbReference type="SUPFAM" id="SSF52172">
    <property type="entry name" value="CheY-like"/>
    <property type="match status" value="1"/>
</dbReference>
<dbReference type="InterPro" id="IPR011006">
    <property type="entry name" value="CheY-like_superfamily"/>
</dbReference>
<dbReference type="PANTHER" id="PTHR48111">
    <property type="entry name" value="REGULATOR OF RPOS"/>
    <property type="match status" value="1"/>
</dbReference>
<sequence>MSQTAHLQTLLLIEDEQAFANILLIRLSRQGYQCHHADTVEAGIKLASELSPQYVVVDMKIGNDNSLPHITALRALLPQAKIVLLTGYASIATAVEAIKNGADDYLAKPVDTAALIAALEGKQSAVSSEQTISTARLEWEHIQQTLKTNDGNISVTARQLGMHRRTLQRKLVKKPKGENG</sequence>
<dbReference type="Gene3D" id="3.40.50.2300">
    <property type="match status" value="1"/>
</dbReference>
<keyword evidence="4" id="KW-0238">DNA-binding</keyword>
<proteinExistence type="predicted"/>
<dbReference type="AlphaFoldDB" id="A0A136A1L4"/>
<dbReference type="SMART" id="SM00448">
    <property type="entry name" value="REC"/>
    <property type="match status" value="1"/>
</dbReference>
<dbReference type="GO" id="GO:0032993">
    <property type="term" value="C:protein-DNA complex"/>
    <property type="evidence" value="ECO:0007669"/>
    <property type="project" value="TreeGrafter"/>
</dbReference>
<dbReference type="PROSITE" id="PS50110">
    <property type="entry name" value="RESPONSE_REGULATORY"/>
    <property type="match status" value="1"/>
</dbReference>
<dbReference type="GO" id="GO:0006355">
    <property type="term" value="P:regulation of DNA-templated transcription"/>
    <property type="evidence" value="ECO:0007669"/>
    <property type="project" value="TreeGrafter"/>
</dbReference>
<protein>
    <submittedName>
        <fullName evidence="8">Two-component system response regulator</fullName>
    </submittedName>
</protein>
<keyword evidence="9" id="KW-1185">Reference proteome</keyword>